<evidence type="ECO:0000256" key="7">
    <source>
        <dbReference type="ARBA" id="ARBA00022691"/>
    </source>
</evidence>
<comment type="similarity">
    <text evidence="2 15">Belongs to the methyltransferase TRM13 family.</text>
</comment>
<dbReference type="PROSITE" id="PS51800">
    <property type="entry name" value="ZF_CHHC_U11_48K"/>
    <property type="match status" value="1"/>
</dbReference>
<accession>A0A1E4SFF5</accession>
<dbReference type="GeneID" id="30982128"/>
<evidence type="ECO:0000256" key="9">
    <source>
        <dbReference type="ARBA" id="ARBA00022723"/>
    </source>
</evidence>
<evidence type="ECO:0000256" key="14">
    <source>
        <dbReference type="ARBA" id="ARBA00049393"/>
    </source>
</evidence>
<proteinExistence type="inferred from homology"/>
<dbReference type="OrthoDB" id="258806at2759"/>
<keyword evidence="6 15" id="KW-0808">Transferase</keyword>
<evidence type="ECO:0000256" key="8">
    <source>
        <dbReference type="ARBA" id="ARBA00022694"/>
    </source>
</evidence>
<dbReference type="InterPro" id="IPR007871">
    <property type="entry name" value="Methyltransferase_TRM13"/>
</dbReference>
<dbReference type="InterPro" id="IPR039044">
    <property type="entry name" value="Trm13"/>
</dbReference>
<dbReference type="EMBL" id="KV453914">
    <property type="protein sequence ID" value="ODV78190.1"/>
    <property type="molecule type" value="Genomic_DNA"/>
</dbReference>
<dbReference type="STRING" id="984487.A0A1E4SFF5"/>
<evidence type="ECO:0000313" key="18">
    <source>
        <dbReference type="Proteomes" id="UP000094285"/>
    </source>
</evidence>
<keyword evidence="18" id="KW-1185">Reference proteome</keyword>
<comment type="catalytic activity">
    <reaction evidence="12 15">
        <text>cytidine(4) in tRNA(Pro) + S-adenosyl-L-methionine = 2'-O-methylcytidine(4) in tRNA(Pro) + S-adenosyl-L-homocysteine + H(+)</text>
        <dbReference type="Rhea" id="RHEA:32767"/>
        <dbReference type="Rhea" id="RHEA-COMP:10397"/>
        <dbReference type="Rhea" id="RHEA-COMP:10398"/>
        <dbReference type="ChEBI" id="CHEBI:15378"/>
        <dbReference type="ChEBI" id="CHEBI:57856"/>
        <dbReference type="ChEBI" id="CHEBI:59789"/>
        <dbReference type="ChEBI" id="CHEBI:74495"/>
        <dbReference type="ChEBI" id="CHEBI:82748"/>
        <dbReference type="EC" id="2.1.1.225"/>
    </reaction>
</comment>
<dbReference type="EC" id="2.1.1.225" evidence="3 15"/>
<evidence type="ECO:0000256" key="12">
    <source>
        <dbReference type="ARBA" id="ARBA00048165"/>
    </source>
</evidence>
<dbReference type="RefSeq" id="XP_020063312.1">
    <property type="nucleotide sequence ID" value="XM_020207991.1"/>
</dbReference>
<evidence type="ECO:0000256" key="5">
    <source>
        <dbReference type="ARBA" id="ARBA00022603"/>
    </source>
</evidence>
<dbReference type="PANTHER" id="PTHR12998:SF0">
    <property type="entry name" value="TRNA:M(4)X MODIFICATION ENZYME TRM13 HOMOLOG"/>
    <property type="match status" value="1"/>
</dbReference>
<evidence type="ECO:0000256" key="13">
    <source>
        <dbReference type="ARBA" id="ARBA00048635"/>
    </source>
</evidence>
<gene>
    <name evidence="17" type="ORF">CANTADRAFT_27087</name>
</gene>
<dbReference type="InterPro" id="IPR022776">
    <property type="entry name" value="TRM13/UPF0224_CHHC_Znf_dom"/>
</dbReference>
<evidence type="ECO:0000256" key="3">
    <source>
        <dbReference type="ARBA" id="ARBA00012810"/>
    </source>
</evidence>
<dbReference type="GO" id="GO:0106050">
    <property type="term" value="F:tRNA 2'-O-methyltransferase activity"/>
    <property type="evidence" value="ECO:0007669"/>
    <property type="project" value="UniProtKB-UniRule"/>
</dbReference>
<evidence type="ECO:0000256" key="4">
    <source>
        <dbReference type="ARBA" id="ARBA00015883"/>
    </source>
</evidence>
<keyword evidence="10 15" id="KW-0863">Zinc-finger</keyword>
<dbReference type="Proteomes" id="UP000094285">
    <property type="component" value="Unassembled WGS sequence"/>
</dbReference>
<dbReference type="Pfam" id="PF05253">
    <property type="entry name" value="zf-U11-48K"/>
    <property type="match status" value="1"/>
</dbReference>
<dbReference type="Pfam" id="PF05206">
    <property type="entry name" value="TRM13"/>
    <property type="match status" value="1"/>
</dbReference>
<keyword evidence="11 15" id="KW-0862">Zinc</keyword>
<evidence type="ECO:0000256" key="1">
    <source>
        <dbReference type="ARBA" id="ARBA00002267"/>
    </source>
</evidence>
<evidence type="ECO:0000256" key="15">
    <source>
        <dbReference type="RuleBase" id="RU367103"/>
    </source>
</evidence>
<evidence type="ECO:0000256" key="2">
    <source>
        <dbReference type="ARBA" id="ARBA00005265"/>
    </source>
</evidence>
<dbReference type="PANTHER" id="PTHR12998">
    <property type="entry name" value="TRNA:M(4)X MODIFICATION ENZYME TRM13 HOMOLOG"/>
    <property type="match status" value="1"/>
</dbReference>
<reference evidence="18" key="1">
    <citation type="submission" date="2016-05" db="EMBL/GenBank/DDBJ databases">
        <title>Comparative genomics of biotechnologically important yeasts.</title>
        <authorList>
            <consortium name="DOE Joint Genome Institute"/>
            <person name="Riley R."/>
            <person name="Haridas S."/>
            <person name="Wolfe K.H."/>
            <person name="Lopes M.R."/>
            <person name="Hittinger C.T."/>
            <person name="Goker M."/>
            <person name="Salamov A."/>
            <person name="Wisecaver J."/>
            <person name="Long T.M."/>
            <person name="Aerts A.L."/>
            <person name="Barry K."/>
            <person name="Choi C."/>
            <person name="Clum A."/>
            <person name="Coughlan A.Y."/>
            <person name="Deshpande S."/>
            <person name="Douglass A.P."/>
            <person name="Hanson S.J."/>
            <person name="Klenk H.-P."/>
            <person name="Labutti K."/>
            <person name="Lapidus A."/>
            <person name="Lindquist E."/>
            <person name="Lipzen A."/>
            <person name="Meier-Kolthoff J.P."/>
            <person name="Ohm R.A."/>
            <person name="Otillar R.P."/>
            <person name="Pangilinan J."/>
            <person name="Peng Y."/>
            <person name="Rokas A."/>
            <person name="Rosa C.A."/>
            <person name="Scheuner C."/>
            <person name="Sibirny A.A."/>
            <person name="Slot J.C."/>
            <person name="Stielow J.B."/>
            <person name="Sun H."/>
            <person name="Kurtzman C.P."/>
            <person name="Blackwell M."/>
            <person name="Grigoriev I.V."/>
            <person name="Jeffries T.W."/>
        </authorList>
    </citation>
    <scope>NUCLEOTIDE SEQUENCE [LARGE SCALE GENOMIC DNA]</scope>
    <source>
        <strain evidence="18">NRRL Y-17324</strain>
    </source>
</reference>
<keyword evidence="5 15" id="KW-0489">Methyltransferase</keyword>
<dbReference type="GO" id="GO:0002128">
    <property type="term" value="P:tRNA nucleoside ribose methylation"/>
    <property type="evidence" value="ECO:0007669"/>
    <property type="project" value="EnsemblFungi"/>
</dbReference>
<comment type="catalytic activity">
    <reaction evidence="14 15">
        <text>adenosine(4) in tRNA(His) + S-adenosyl-L-methionine = 2'-O-methyladenosine(4) in tRNA(His) + S-adenosyl-L-homocysteine + H(+)</text>
        <dbReference type="Rhea" id="RHEA:43196"/>
        <dbReference type="Rhea" id="RHEA-COMP:10401"/>
        <dbReference type="Rhea" id="RHEA-COMP:10402"/>
        <dbReference type="ChEBI" id="CHEBI:15378"/>
        <dbReference type="ChEBI" id="CHEBI:57856"/>
        <dbReference type="ChEBI" id="CHEBI:59789"/>
        <dbReference type="ChEBI" id="CHEBI:74411"/>
        <dbReference type="ChEBI" id="CHEBI:74477"/>
        <dbReference type="EC" id="2.1.1.225"/>
    </reaction>
</comment>
<protein>
    <recommendedName>
        <fullName evidence="4 15">tRNA:m(4)X modification enzyme TRM13</fullName>
        <ecNumber evidence="3 15">2.1.1.225</ecNumber>
    </recommendedName>
</protein>
<comment type="catalytic activity">
    <reaction evidence="13 15">
        <text>cytidine(4) in tRNA(Gly)(GCC) + S-adenosyl-L-methionine = 2'-O-methylcytidine(4) in tRNA(Gly)(GCC) + S-adenosyl-L-homocysteine + H(+)</text>
        <dbReference type="Rhea" id="RHEA:43192"/>
        <dbReference type="Rhea" id="RHEA-COMP:10399"/>
        <dbReference type="Rhea" id="RHEA-COMP:10400"/>
        <dbReference type="ChEBI" id="CHEBI:15378"/>
        <dbReference type="ChEBI" id="CHEBI:57856"/>
        <dbReference type="ChEBI" id="CHEBI:59789"/>
        <dbReference type="ChEBI" id="CHEBI:74495"/>
        <dbReference type="ChEBI" id="CHEBI:82748"/>
        <dbReference type="EC" id="2.1.1.225"/>
    </reaction>
</comment>
<keyword evidence="8 15" id="KW-0819">tRNA processing</keyword>
<sequence length="403" mass="46132">MQRKADHRFCSEHMINESTGERIPCPLDNKHTVWAKDLAIHLKKCNAKQKVEFDIWYEKDLNSGWKHLENLAPANLEPSTEEAENDSFEKHLELLKKIKFDPLPMKILEHSGLNPRISELKNPKHALQQSSLIGNMKQKGLLDSNTFYLEFGCGKAELSRFVNLCILEDLKTLKIAQHGIYGYGLIDRGINRMKMDPKIIKDSRDVDLEPKVKRTRIDIKDLNLDKFLQDTNADKVVGISKHLCGVATDLTLKLLLNSTLLESGKFGGVVIAMCCRHVCDYHELLPQSRQYLKMHGFDSMEGFKALKKVVSWAVCGVGRAEKKDENGEIERDESLESTGSDSMEHGLTYHERETLGLTARRLVDESRVHAIKELMKDYDVEIFNYTERKITLENVCLSIRPRV</sequence>
<keyword evidence="7 15" id="KW-0949">S-adenosyl-L-methionine</keyword>
<evidence type="ECO:0000256" key="11">
    <source>
        <dbReference type="ARBA" id="ARBA00022833"/>
    </source>
</evidence>
<dbReference type="GO" id="GO:0008270">
    <property type="term" value="F:zinc ion binding"/>
    <property type="evidence" value="ECO:0007669"/>
    <property type="project" value="UniProtKB-KW"/>
</dbReference>
<evidence type="ECO:0000256" key="10">
    <source>
        <dbReference type="ARBA" id="ARBA00022771"/>
    </source>
</evidence>
<evidence type="ECO:0000313" key="17">
    <source>
        <dbReference type="EMBL" id="ODV78190.1"/>
    </source>
</evidence>
<evidence type="ECO:0000259" key="16">
    <source>
        <dbReference type="PROSITE" id="PS51800"/>
    </source>
</evidence>
<comment type="function">
    <text evidence="1 15">tRNA methylase which 2'-O-methylates cytidine(4) in tRNA(Pro) and tRNA(Gly)(GCC), and adenosine(4) in tRNA(His).</text>
</comment>
<name>A0A1E4SFF5_9ASCO</name>
<feature type="domain" description="CHHC U11-48K-type" evidence="16">
    <location>
        <begin position="22"/>
        <end position="49"/>
    </location>
</feature>
<organism evidence="17 18">
    <name type="scientific">Suhomyces tanzawaensis NRRL Y-17324</name>
    <dbReference type="NCBI Taxonomy" id="984487"/>
    <lineage>
        <taxon>Eukaryota</taxon>
        <taxon>Fungi</taxon>
        <taxon>Dikarya</taxon>
        <taxon>Ascomycota</taxon>
        <taxon>Saccharomycotina</taxon>
        <taxon>Pichiomycetes</taxon>
        <taxon>Debaryomycetaceae</taxon>
        <taxon>Suhomyces</taxon>
    </lineage>
</organism>
<evidence type="ECO:0000256" key="6">
    <source>
        <dbReference type="ARBA" id="ARBA00022679"/>
    </source>
</evidence>
<dbReference type="AlphaFoldDB" id="A0A1E4SFF5"/>
<keyword evidence="9 15" id="KW-0479">Metal-binding</keyword>